<evidence type="ECO:0000256" key="6">
    <source>
        <dbReference type="SAM" id="MobiDB-lite"/>
    </source>
</evidence>
<keyword evidence="10" id="KW-1185">Reference proteome</keyword>
<dbReference type="SUPFAM" id="SSF55729">
    <property type="entry name" value="Acyl-CoA N-acyltransferases (Nat)"/>
    <property type="match status" value="1"/>
</dbReference>
<dbReference type="GeneID" id="68106951"/>
<evidence type="ECO:0000313" key="9">
    <source>
        <dbReference type="EMBL" id="KAG2389098.1"/>
    </source>
</evidence>
<accession>A0AA88H103</accession>
<evidence type="ECO:0000256" key="4">
    <source>
        <dbReference type="ARBA" id="ARBA00023315"/>
    </source>
</evidence>
<dbReference type="InterPro" id="IPR007472">
    <property type="entry name" value="N-end_Aminoacyl_Trfase_C"/>
</dbReference>
<dbReference type="RefSeq" id="XP_044553090.1">
    <property type="nucleotide sequence ID" value="XM_044690493.1"/>
</dbReference>
<dbReference type="PANTHER" id="PTHR21367:SF1">
    <property type="entry name" value="ARGINYL-TRNA--PROTEIN TRANSFERASE 1"/>
    <property type="match status" value="1"/>
</dbReference>
<name>A0AA88H103_NAELO</name>
<dbReference type="InterPro" id="IPR017137">
    <property type="entry name" value="Arg-tRNA-P_Trfase_1_euk"/>
</dbReference>
<dbReference type="Pfam" id="PF04377">
    <property type="entry name" value="ATE_C"/>
    <property type="match status" value="1"/>
</dbReference>
<feature type="compositionally biased region" description="Polar residues" evidence="6">
    <location>
        <begin position="274"/>
        <end position="283"/>
    </location>
</feature>
<keyword evidence="3 5" id="KW-0833">Ubl conjugation pathway</keyword>
<organism evidence="9 10">
    <name type="scientific">Naegleria lovaniensis</name>
    <name type="common">Amoeba</name>
    <dbReference type="NCBI Taxonomy" id="51637"/>
    <lineage>
        <taxon>Eukaryota</taxon>
        <taxon>Discoba</taxon>
        <taxon>Heterolobosea</taxon>
        <taxon>Tetramitia</taxon>
        <taxon>Eutetramitia</taxon>
        <taxon>Vahlkampfiidae</taxon>
        <taxon>Naegleria</taxon>
    </lineage>
</organism>
<proteinExistence type="inferred from homology"/>
<dbReference type="AlphaFoldDB" id="A0AA88H103"/>
<protein>
    <recommendedName>
        <fullName evidence="5">Arginyl-tRNA--protein transferase 1</fullName>
        <shortName evidence="5">Arginyltransferase 1</shortName>
        <shortName evidence="5">R-transferase 1</shortName>
        <ecNumber evidence="5">2.3.2.8</ecNumber>
    </recommendedName>
    <alternativeName>
        <fullName evidence="5">Arginine-tRNA--protein transferase 1</fullName>
    </alternativeName>
</protein>
<feature type="region of interest" description="Disordered" evidence="6">
    <location>
        <begin position="262"/>
        <end position="283"/>
    </location>
</feature>
<keyword evidence="4 5" id="KW-0012">Acyltransferase</keyword>
<evidence type="ECO:0000313" key="10">
    <source>
        <dbReference type="Proteomes" id="UP000816034"/>
    </source>
</evidence>
<evidence type="ECO:0000256" key="1">
    <source>
        <dbReference type="ARBA" id="ARBA00009991"/>
    </source>
</evidence>
<dbReference type="EC" id="2.3.2.8" evidence="5"/>
<feature type="domain" description="N-end rule aminoacyl transferase C-terminal" evidence="8">
    <location>
        <begin position="298"/>
        <end position="438"/>
    </location>
</feature>
<dbReference type="InterPro" id="IPR030700">
    <property type="entry name" value="N-end_Aminoacyl_Trfase"/>
</dbReference>
<comment type="function">
    <text evidence="5">Involved in the post-translational conjugation of arginine to the N-terminal aspartate or glutamate of a protein. This arginylation is required for degradation of the protein via the ubiquitin pathway.</text>
</comment>
<comment type="caution">
    <text evidence="9">The sequence shown here is derived from an EMBL/GenBank/DDBJ whole genome shotgun (WGS) entry which is preliminary data.</text>
</comment>
<keyword evidence="2 5" id="KW-0808">Transferase</keyword>
<evidence type="ECO:0000259" key="7">
    <source>
        <dbReference type="Pfam" id="PF04376"/>
    </source>
</evidence>
<evidence type="ECO:0000259" key="8">
    <source>
        <dbReference type="Pfam" id="PF04377"/>
    </source>
</evidence>
<dbReference type="GO" id="GO:0005737">
    <property type="term" value="C:cytoplasm"/>
    <property type="evidence" value="ECO:0007669"/>
    <property type="project" value="TreeGrafter"/>
</dbReference>
<evidence type="ECO:0000256" key="2">
    <source>
        <dbReference type="ARBA" id="ARBA00022679"/>
    </source>
</evidence>
<dbReference type="GO" id="GO:0004057">
    <property type="term" value="F:arginyl-tRNA--protein transferase activity"/>
    <property type="evidence" value="ECO:0007669"/>
    <property type="project" value="UniProtKB-EC"/>
</dbReference>
<dbReference type="InterPro" id="IPR007471">
    <property type="entry name" value="N-end_Aminoacyl_Trfase_N"/>
</dbReference>
<dbReference type="PANTHER" id="PTHR21367">
    <property type="entry name" value="ARGININE-TRNA-PROTEIN TRANSFERASE 1"/>
    <property type="match status" value="1"/>
</dbReference>
<evidence type="ECO:0000256" key="5">
    <source>
        <dbReference type="PIRNR" id="PIRNR037207"/>
    </source>
</evidence>
<dbReference type="InterPro" id="IPR016181">
    <property type="entry name" value="Acyl_CoA_acyltransferase"/>
</dbReference>
<feature type="domain" description="N-end aminoacyl transferase N-terminal" evidence="7">
    <location>
        <begin position="21"/>
        <end position="102"/>
    </location>
</feature>
<comment type="catalytic activity">
    <reaction evidence="5">
        <text>an N-terminal L-alpha-aminoacyl-[protein] + L-arginyl-tRNA(Arg) = an N-terminal L-arginyl-L-aminoacyl-[protein] + tRNA(Arg) + H(+)</text>
        <dbReference type="Rhea" id="RHEA:10208"/>
        <dbReference type="Rhea" id="RHEA-COMP:9658"/>
        <dbReference type="Rhea" id="RHEA-COMP:9673"/>
        <dbReference type="Rhea" id="RHEA-COMP:10636"/>
        <dbReference type="Rhea" id="RHEA-COMP:10638"/>
        <dbReference type="ChEBI" id="CHEBI:15378"/>
        <dbReference type="ChEBI" id="CHEBI:78442"/>
        <dbReference type="ChEBI" id="CHEBI:78513"/>
        <dbReference type="ChEBI" id="CHEBI:78597"/>
        <dbReference type="ChEBI" id="CHEBI:83562"/>
        <dbReference type="EC" id="2.3.2.8"/>
    </reaction>
</comment>
<dbReference type="Proteomes" id="UP000816034">
    <property type="component" value="Unassembled WGS sequence"/>
</dbReference>
<comment type="similarity">
    <text evidence="1 5">Belongs to the R-transferase family.</text>
</comment>
<dbReference type="EMBL" id="PYSW02000008">
    <property type="protein sequence ID" value="KAG2389098.1"/>
    <property type="molecule type" value="Genomic_DNA"/>
</dbReference>
<sequence length="541" mass="62546">MQNKSSSIHISPIVFHGKDAHSCGYCKTLDSDSDRFMRTPDTSVSIGFHVYQVPANVYEQMMFRNMRRCGDYYYQPINDETCCPQYAIRLNSLDFKMNKKQSKVLKRMKKYLETGVVHDQENNLEHDTKKRKVDENHHKLIGQLSESLQSLLKDNVEKFTKFFDGVGNQELRQQLTDVFQKQTFQTNKKDPNTFSCGIAFALFGLSKKLKCNTVCEKKDLGSEVASLLSQHHWEQTFGVNIQVENNGYINMTLKNPTTEKVSVSSNIKRKKDQGTLSQPSTKPKTLTTQLVDSKFKVEEYKIYQKYQKTIHKEETTEKGYERFLCKSSLLDMDTKSTSSEKPLKGYGTFHLQYRIDEQLVAVSVLDVLPTGLSSVYFFYDPEYAHLSLGVYSILNEVELIQKESAKFPQFKYMYLGFYVHSCKKMRYKGEYYPSELLCNESFTWVPLDKSLSAKLDQNKYFKFNDQAETVRNLDFPETNGLYLFLSGQVLPFSLGASILPLTKSALEKINLFKRTFGKQLTLESGFAYYVSEEDLVEEDEE</sequence>
<dbReference type="PIRSF" id="PIRSF037207">
    <property type="entry name" value="ATE1_euk"/>
    <property type="match status" value="1"/>
</dbReference>
<gene>
    <name evidence="9" type="ORF">C9374_014498</name>
</gene>
<dbReference type="Pfam" id="PF04376">
    <property type="entry name" value="ATE_N"/>
    <property type="match status" value="1"/>
</dbReference>
<reference evidence="9 10" key="1">
    <citation type="journal article" date="2018" name="BMC Genomics">
        <title>The genome of Naegleria lovaniensis, the basis for a comparative approach to unravel pathogenicity factors of the human pathogenic amoeba N. fowleri.</title>
        <authorList>
            <person name="Liechti N."/>
            <person name="Schurch N."/>
            <person name="Bruggmann R."/>
            <person name="Wittwer M."/>
        </authorList>
    </citation>
    <scope>NUCLEOTIDE SEQUENCE [LARGE SCALE GENOMIC DNA]</scope>
    <source>
        <strain evidence="9 10">ATCC 30569</strain>
    </source>
</reference>
<evidence type="ECO:0000256" key="3">
    <source>
        <dbReference type="ARBA" id="ARBA00022786"/>
    </source>
</evidence>